<comment type="subcellular location">
    <subcellularLocation>
        <location evidence="1">Membrane</location>
        <topology evidence="1">Single-pass membrane protein</topology>
    </subcellularLocation>
</comment>
<evidence type="ECO:0000256" key="4">
    <source>
        <dbReference type="ARBA" id="ARBA00022729"/>
    </source>
</evidence>
<evidence type="ECO:0000256" key="10">
    <source>
        <dbReference type="ARBA" id="ARBA00057127"/>
    </source>
</evidence>
<dbReference type="SMART" id="SM00445">
    <property type="entry name" value="LINK"/>
    <property type="match status" value="1"/>
</dbReference>
<proteinExistence type="predicted"/>
<dbReference type="FunFam" id="3.10.100.10:FF:000057">
    <property type="entry name" value="Lymphatic vessel endothelial hyaluronic acid receptor 1"/>
    <property type="match status" value="1"/>
</dbReference>
<gene>
    <name evidence="20" type="primary">LYVE1</name>
</gene>
<name>K7G3U9_PELSI</name>
<keyword evidence="7 15" id="KW-1015">Disulfide bond</keyword>
<feature type="region of interest" description="Disordered" evidence="16">
    <location>
        <begin position="262"/>
        <end position="310"/>
    </location>
</feature>
<evidence type="ECO:0000256" key="3">
    <source>
        <dbReference type="ARBA" id="ARBA00022692"/>
    </source>
</evidence>
<dbReference type="GeneTree" id="ENSGT00530000063822"/>
<evidence type="ECO:0000256" key="12">
    <source>
        <dbReference type="ARBA" id="ARBA00074556"/>
    </source>
</evidence>
<feature type="chain" id="PRO_5003902426" description="Lymphatic vessel endothelial hyaluronic acid receptor 1" evidence="18">
    <location>
        <begin position="24"/>
        <end position="310"/>
    </location>
</feature>
<evidence type="ECO:0000256" key="14">
    <source>
        <dbReference type="ARBA" id="ARBA00081249"/>
    </source>
</evidence>
<dbReference type="eggNOG" id="ENOG502RY70">
    <property type="taxonomic scope" value="Eukaryota"/>
</dbReference>
<evidence type="ECO:0000256" key="16">
    <source>
        <dbReference type="SAM" id="MobiDB-lite"/>
    </source>
</evidence>
<dbReference type="GO" id="GO:0030214">
    <property type="term" value="P:hyaluronan catabolic process"/>
    <property type="evidence" value="ECO:0007669"/>
    <property type="project" value="Ensembl"/>
</dbReference>
<dbReference type="InterPro" id="IPR016186">
    <property type="entry name" value="C-type_lectin-like/link_sf"/>
</dbReference>
<evidence type="ECO:0000256" key="2">
    <source>
        <dbReference type="ARBA" id="ARBA00022448"/>
    </source>
</evidence>
<dbReference type="SUPFAM" id="SSF56436">
    <property type="entry name" value="C-type lectin-like"/>
    <property type="match status" value="1"/>
</dbReference>
<dbReference type="GO" id="GO:0006898">
    <property type="term" value="P:receptor-mediated endocytosis"/>
    <property type="evidence" value="ECO:0007669"/>
    <property type="project" value="Ensembl"/>
</dbReference>
<dbReference type="Gene3D" id="3.10.100.10">
    <property type="entry name" value="Mannose-Binding Protein A, subunit A"/>
    <property type="match status" value="1"/>
</dbReference>
<feature type="compositionally biased region" description="Basic and acidic residues" evidence="16">
    <location>
        <begin position="262"/>
        <end position="297"/>
    </location>
</feature>
<keyword evidence="3 17" id="KW-0812">Transmembrane</keyword>
<evidence type="ECO:0000256" key="18">
    <source>
        <dbReference type="SAM" id="SignalP"/>
    </source>
</evidence>
<evidence type="ECO:0000313" key="20">
    <source>
        <dbReference type="Ensembl" id="ENSPSIP00000014960.1"/>
    </source>
</evidence>
<dbReference type="PROSITE" id="PS01241">
    <property type="entry name" value="LINK_1"/>
    <property type="match status" value="1"/>
</dbReference>
<feature type="domain" description="Link" evidence="19">
    <location>
        <begin position="39"/>
        <end position="127"/>
    </location>
</feature>
<dbReference type="GO" id="GO:0007155">
    <property type="term" value="P:cell adhesion"/>
    <property type="evidence" value="ECO:0007669"/>
    <property type="project" value="InterPro"/>
</dbReference>
<feature type="disulfide bond" evidence="15">
    <location>
        <begin position="82"/>
        <end position="103"/>
    </location>
</feature>
<evidence type="ECO:0000256" key="8">
    <source>
        <dbReference type="ARBA" id="ARBA00023170"/>
    </source>
</evidence>
<dbReference type="PANTHER" id="PTHR10225:SF2">
    <property type="entry name" value="LYMPHATIC VESSEL ENDOTHELIAL HYALURONIC ACID RECEPTOR 1"/>
    <property type="match status" value="1"/>
</dbReference>
<keyword evidence="9" id="KW-0325">Glycoprotein</keyword>
<evidence type="ECO:0000256" key="17">
    <source>
        <dbReference type="SAM" id="Phobius"/>
    </source>
</evidence>
<accession>K7G3U9</accession>
<dbReference type="GO" id="GO:0005886">
    <property type="term" value="C:plasma membrane"/>
    <property type="evidence" value="ECO:0007669"/>
    <property type="project" value="Ensembl"/>
</dbReference>
<dbReference type="OrthoDB" id="8952307at2759"/>
<dbReference type="InterPro" id="IPR000538">
    <property type="entry name" value="Link_dom"/>
</dbReference>
<dbReference type="OMA" id="ILPNPKC"/>
<evidence type="ECO:0000256" key="13">
    <source>
        <dbReference type="ARBA" id="ARBA00078806"/>
    </source>
</evidence>
<feature type="compositionally biased region" description="Polar residues" evidence="16">
    <location>
        <begin position="147"/>
        <end position="172"/>
    </location>
</feature>
<dbReference type="EMBL" id="AGCU01024647">
    <property type="status" value="NOT_ANNOTATED_CDS"/>
    <property type="molecule type" value="Genomic_DNA"/>
</dbReference>
<evidence type="ECO:0000259" key="19">
    <source>
        <dbReference type="PROSITE" id="PS50963"/>
    </source>
</evidence>
<comment type="subunit">
    <text evidence="11">Homodimer; disulfide-linked. Interacts with PDGFB and IGFBP3. Forms a transient ternary complex with PDGFB and PDGFRB in TGN.</text>
</comment>
<dbReference type="GeneID" id="102449494"/>
<dbReference type="GO" id="GO:0038024">
    <property type="term" value="F:cargo receptor activity"/>
    <property type="evidence" value="ECO:0007669"/>
    <property type="project" value="Ensembl"/>
</dbReference>
<evidence type="ECO:0000256" key="11">
    <source>
        <dbReference type="ARBA" id="ARBA00063369"/>
    </source>
</evidence>
<reference evidence="20" key="3">
    <citation type="submission" date="2025-08" db="UniProtKB">
        <authorList>
            <consortium name="Ensembl"/>
        </authorList>
    </citation>
    <scope>IDENTIFICATION</scope>
</reference>
<evidence type="ECO:0000256" key="6">
    <source>
        <dbReference type="ARBA" id="ARBA00023136"/>
    </source>
</evidence>
<dbReference type="CTD" id="10894"/>
<keyword evidence="21" id="KW-1185">Reference proteome</keyword>
<evidence type="ECO:0000256" key="15">
    <source>
        <dbReference type="PROSITE-ProRule" id="PRU00323"/>
    </source>
</evidence>
<sequence length="310" mass="34386">MGTYSGFTLVLLSIWIMKFIVQGSFDVKDLTIQECRFAGITLISHPKKLNFSEAESACRQLGLQLASKSQVEKAWTNGFETCSFGWVADKWFVIPRVNPNPKCGKNKTGVVDWKVNLSNKNNGYCFNSSDIWINSCIPETNTTLLPSTPSEINASTTASSQGSTEIPNATESPKTKIPLKNFRLKCVTETILPTIQTTVESQEELTLLNGNQAAFRNDSVEFGEIPIALLVLALIFFIASAVLAVCYIKKYKKTFPLSNKQQREMTEPKVIKEAKSCDKAPEKEPRNNGKKAEEPQAKPEATVKCMEAEV</sequence>
<protein>
    <recommendedName>
        <fullName evidence="12">Lymphatic vessel endothelial hyaluronic acid receptor 1</fullName>
    </recommendedName>
    <alternativeName>
        <fullName evidence="14">Cell surface retention sequence-binding protein 1</fullName>
    </alternativeName>
    <alternativeName>
        <fullName evidence="13">Extracellular link domain-containing protein 1</fullName>
    </alternativeName>
</protein>
<dbReference type="STRING" id="13735.ENSPSIP00000014960"/>
<evidence type="ECO:0000256" key="1">
    <source>
        <dbReference type="ARBA" id="ARBA00004167"/>
    </source>
</evidence>
<keyword evidence="6 17" id="KW-0472">Membrane</keyword>
<reference evidence="21" key="2">
    <citation type="journal article" date="2013" name="Nat. Genet.">
        <title>The draft genomes of soft-shell turtle and green sea turtle yield insights into the development and evolution of the turtle-specific body plan.</title>
        <authorList>
            <person name="Wang Z."/>
            <person name="Pascual-Anaya J."/>
            <person name="Zadissa A."/>
            <person name="Li W."/>
            <person name="Niimura Y."/>
            <person name="Huang Z."/>
            <person name="Li C."/>
            <person name="White S."/>
            <person name="Xiong Z."/>
            <person name="Fang D."/>
            <person name="Wang B."/>
            <person name="Ming Y."/>
            <person name="Chen Y."/>
            <person name="Zheng Y."/>
            <person name="Kuraku S."/>
            <person name="Pignatelli M."/>
            <person name="Herrero J."/>
            <person name="Beal K."/>
            <person name="Nozawa M."/>
            <person name="Li Q."/>
            <person name="Wang J."/>
            <person name="Zhang H."/>
            <person name="Yu L."/>
            <person name="Shigenobu S."/>
            <person name="Wang J."/>
            <person name="Liu J."/>
            <person name="Flicek P."/>
            <person name="Searle S."/>
            <person name="Wang J."/>
            <person name="Kuratani S."/>
            <person name="Yin Y."/>
            <person name="Aken B."/>
            <person name="Zhang G."/>
            <person name="Irie N."/>
        </authorList>
    </citation>
    <scope>NUCLEOTIDE SEQUENCE [LARGE SCALE GENOMIC DNA]</scope>
    <source>
        <strain evidence="21">Daiwa-1</strain>
    </source>
</reference>
<keyword evidence="2" id="KW-0813">Transport</keyword>
<dbReference type="GO" id="GO:0002693">
    <property type="term" value="P:positive regulation of cellular extravasation"/>
    <property type="evidence" value="ECO:0007669"/>
    <property type="project" value="Ensembl"/>
</dbReference>
<feature type="signal peptide" evidence="18">
    <location>
        <begin position="1"/>
        <end position="23"/>
    </location>
</feature>
<dbReference type="EMBL" id="AGCU01024646">
    <property type="status" value="NOT_ANNOTATED_CDS"/>
    <property type="molecule type" value="Genomic_DNA"/>
</dbReference>
<feature type="transmembrane region" description="Helical" evidence="17">
    <location>
        <begin position="225"/>
        <end position="248"/>
    </location>
</feature>
<dbReference type="RefSeq" id="XP_006113915.1">
    <property type="nucleotide sequence ID" value="XM_006113853.4"/>
</dbReference>
<organism evidence="20 21">
    <name type="scientific">Pelodiscus sinensis</name>
    <name type="common">Chinese softshell turtle</name>
    <name type="synonym">Trionyx sinensis</name>
    <dbReference type="NCBI Taxonomy" id="13735"/>
    <lineage>
        <taxon>Eukaryota</taxon>
        <taxon>Metazoa</taxon>
        <taxon>Chordata</taxon>
        <taxon>Craniata</taxon>
        <taxon>Vertebrata</taxon>
        <taxon>Euteleostomi</taxon>
        <taxon>Archelosauria</taxon>
        <taxon>Testudinata</taxon>
        <taxon>Testudines</taxon>
        <taxon>Cryptodira</taxon>
        <taxon>Trionychia</taxon>
        <taxon>Trionychidae</taxon>
        <taxon>Pelodiscus</taxon>
    </lineage>
</organism>
<reference evidence="20" key="4">
    <citation type="submission" date="2025-09" db="UniProtKB">
        <authorList>
            <consortium name="Ensembl"/>
        </authorList>
    </citation>
    <scope>IDENTIFICATION</scope>
</reference>
<dbReference type="InterPro" id="IPR016187">
    <property type="entry name" value="CTDL_fold"/>
</dbReference>
<evidence type="ECO:0000256" key="7">
    <source>
        <dbReference type="ARBA" id="ARBA00023157"/>
    </source>
</evidence>
<comment type="caution">
    <text evidence="15">Lacks conserved residue(s) required for the propagation of feature annotation.</text>
</comment>
<dbReference type="Pfam" id="PF00193">
    <property type="entry name" value="Xlink"/>
    <property type="match status" value="1"/>
</dbReference>
<evidence type="ECO:0000256" key="9">
    <source>
        <dbReference type="ARBA" id="ARBA00023180"/>
    </source>
</evidence>
<dbReference type="Ensembl" id="ENSPSIT00000015031.1">
    <property type="protein sequence ID" value="ENSPSIP00000014960.1"/>
    <property type="gene ID" value="ENSPSIG00000013398.1"/>
</dbReference>
<keyword evidence="5 17" id="KW-1133">Transmembrane helix</keyword>
<evidence type="ECO:0000256" key="5">
    <source>
        <dbReference type="ARBA" id="ARBA00022989"/>
    </source>
</evidence>
<dbReference type="GO" id="GO:0005540">
    <property type="term" value="F:hyaluronic acid binding"/>
    <property type="evidence" value="ECO:0007669"/>
    <property type="project" value="Ensembl"/>
</dbReference>
<dbReference type="AlphaFoldDB" id="K7G3U9"/>
<dbReference type="KEGG" id="pss:102449494"/>
<evidence type="ECO:0000313" key="21">
    <source>
        <dbReference type="Proteomes" id="UP000007267"/>
    </source>
</evidence>
<feature type="region of interest" description="Disordered" evidence="16">
    <location>
        <begin position="147"/>
        <end position="174"/>
    </location>
</feature>
<dbReference type="CDD" id="cd03516">
    <property type="entry name" value="Link_domain_CD44_like"/>
    <property type="match status" value="1"/>
</dbReference>
<keyword evidence="8" id="KW-0675">Receptor</keyword>
<reference evidence="21" key="1">
    <citation type="submission" date="2011-10" db="EMBL/GenBank/DDBJ databases">
        <authorList>
            <consortium name="Soft-shell Turtle Genome Consortium"/>
        </authorList>
    </citation>
    <scope>NUCLEOTIDE SEQUENCE [LARGE SCALE GENOMIC DNA]</scope>
    <source>
        <strain evidence="21">Daiwa-1</strain>
    </source>
</reference>
<dbReference type="Proteomes" id="UP000007267">
    <property type="component" value="Unassembled WGS sequence"/>
</dbReference>
<dbReference type="InterPro" id="IPR043210">
    <property type="entry name" value="CD44_antigen-like"/>
</dbReference>
<dbReference type="PANTHER" id="PTHR10225">
    <property type="entry name" value="HYALURONAN RECEPTOR"/>
    <property type="match status" value="1"/>
</dbReference>
<dbReference type="GO" id="GO:0004888">
    <property type="term" value="F:transmembrane signaling receptor activity"/>
    <property type="evidence" value="ECO:0007669"/>
    <property type="project" value="Ensembl"/>
</dbReference>
<keyword evidence="4 18" id="KW-0732">Signal</keyword>
<dbReference type="PRINTS" id="PR01265">
    <property type="entry name" value="LINKMODULE"/>
</dbReference>
<dbReference type="HOGENOM" id="CLU_074364_1_0_1"/>
<comment type="function">
    <text evidence="10">Ligand-specific transporter trafficking between intracellular organelles (TGN) and the plasma membrane. Plays a role in autocrine regulation of cell growth mediated by growth regulators containing cell surface retention sequence binding (CRS). May act as a hyaluronan (HA) transporter, either mediating its uptake for catabolism within lymphatic endothelial cells themselves, or its transport into the lumen of afferent lymphatic vessels for subsequent re-uptake and degradation in lymph nodes. Binds to pericelluar hyaluronan matrices deposited on the surface of leukocytes and facilitates cell adhesion and migration through lymphatic endothelium.</text>
</comment>
<dbReference type="PROSITE" id="PS50963">
    <property type="entry name" value="LINK_2"/>
    <property type="match status" value="1"/>
</dbReference>